<organism evidence="5">
    <name type="scientific">Vecturithrix granuli</name>
    <dbReference type="NCBI Taxonomy" id="1499967"/>
    <lineage>
        <taxon>Bacteria</taxon>
        <taxon>Candidatus Moduliflexota</taxon>
        <taxon>Candidatus Vecturitrichia</taxon>
        <taxon>Candidatus Vecturitrichales</taxon>
        <taxon>Candidatus Vecturitrichaceae</taxon>
        <taxon>Candidatus Vecturithrix</taxon>
    </lineage>
</organism>
<evidence type="ECO:0000259" key="3">
    <source>
        <dbReference type="Pfam" id="PF01464"/>
    </source>
</evidence>
<evidence type="ECO:0000259" key="4">
    <source>
        <dbReference type="Pfam" id="PF13525"/>
    </source>
</evidence>
<dbReference type="Pfam" id="PF01464">
    <property type="entry name" value="SLT"/>
    <property type="match status" value="1"/>
</dbReference>
<dbReference type="InterPro" id="IPR011990">
    <property type="entry name" value="TPR-like_helical_dom_sf"/>
</dbReference>
<dbReference type="GO" id="GO:0000270">
    <property type="term" value="P:peptidoglycan metabolic process"/>
    <property type="evidence" value="ECO:0007669"/>
    <property type="project" value="InterPro"/>
</dbReference>
<sequence>MSPIVFFLIVFSIVFLTQPGSLGNIEEITPDVLPDQEVVKMSAFRIELPPEPGPQQRAENLLQLAHFSFQFGQHEQANQAAQQFILEQPGSLVLDYAYYYLASSYANLTRYAEARESIKRLRSSYPQSRLLAEAAFLEADTYFEQQNYATALQLYLALRQQKAYKNHPLLPEALLKLAQCYERTDQLAAARAMYHQTWKEAISTPGYTPARDHEACLLVQHPELLAPISTKDLFDSINTLLKNGKAADALPWLRRVQARSESPKLEESVVLKFAETYYLLRENAKSRAYYREFLRDYPQSKLVPYAFDRIGRLYLREGRLQDFLSISQRLRKEYPTSAYTAAAVRLHGKELELQGRFREAIREFNEFLQKYPKNALAPDVLWSRGWCQYQLQEDQAALNTFDMLIRSYPKSDHRNQALYWAGRAAERMQRYTRAAEYYTMMLKIGQPRSYLGELSLQSLTRLKQRDPNLRVEPPPTVATPLPFDKLPSFSTSYGQLHWQKTQELERLGLPDLAAEELAHALEQEKGSQAAYLTLAHLYSQAGKYHELVRLMQRHFWLWIVRGGDDLPQEFWNYAYPLSFFEITSRHTADSTLDPFLVQALMMAESLFDPHAVSPVGALGLMQLMPATGARLAAGLGLEIDSSDQYLRPEINILLGTTYLRQLLELFQNELPPVIASYNAGEQRVKEWRRNADPDDPAAFVAMIPYRETQNYVQKVLWYYQEYRRIYSMAQGH</sequence>
<dbReference type="GO" id="GO:0008933">
    <property type="term" value="F:peptidoglycan lytic transglycosylase activity"/>
    <property type="evidence" value="ECO:0007669"/>
    <property type="project" value="InterPro"/>
</dbReference>
<dbReference type="Pfam" id="PF13525">
    <property type="entry name" value="YfiO"/>
    <property type="match status" value="1"/>
</dbReference>
<feature type="domain" description="Outer membrane lipoprotein BamD-like" evidence="4">
    <location>
        <begin position="230"/>
        <end position="380"/>
    </location>
</feature>
<dbReference type="GO" id="GO:0016020">
    <property type="term" value="C:membrane"/>
    <property type="evidence" value="ECO:0007669"/>
    <property type="project" value="InterPro"/>
</dbReference>
<comment type="similarity">
    <text evidence="1">Belongs to the transglycosylase Slt family.</text>
</comment>
<dbReference type="AlphaFoldDB" id="A0A081C395"/>
<dbReference type="InterPro" id="IPR039565">
    <property type="entry name" value="BamD-like"/>
</dbReference>
<dbReference type="eggNOG" id="COG0741">
    <property type="taxonomic scope" value="Bacteria"/>
</dbReference>
<gene>
    <name evidence="5" type="ORF">U27_06026</name>
</gene>
<dbReference type="HOGENOM" id="CLU_013746_1_1_0"/>
<dbReference type="InterPro" id="IPR019734">
    <property type="entry name" value="TPR_rpt"/>
</dbReference>
<dbReference type="PANTHER" id="PTHR37423">
    <property type="entry name" value="SOLUBLE LYTIC MUREIN TRANSGLYCOSYLASE-RELATED"/>
    <property type="match status" value="1"/>
</dbReference>
<dbReference type="Gene3D" id="1.10.530.10">
    <property type="match status" value="1"/>
</dbReference>
<dbReference type="STRING" id="1499967.U27_06026"/>
<name>A0A081C395_VECG1</name>
<proteinExistence type="inferred from homology"/>
<keyword evidence="6" id="KW-1185">Reference proteome</keyword>
<evidence type="ECO:0000256" key="2">
    <source>
        <dbReference type="ARBA" id="ARBA00022729"/>
    </source>
</evidence>
<evidence type="ECO:0000313" key="5">
    <source>
        <dbReference type="EMBL" id="GAK59050.1"/>
    </source>
</evidence>
<reference evidence="5" key="1">
    <citation type="journal article" date="2015" name="PeerJ">
        <title>First genomic representation of candidate bacterial phylum KSB3 points to enhanced environmental sensing as a trigger of wastewater bulking.</title>
        <authorList>
            <person name="Sekiguchi Y."/>
            <person name="Ohashi A."/>
            <person name="Parks D.H."/>
            <person name="Yamauchi T."/>
            <person name="Tyson G.W."/>
            <person name="Hugenholtz P."/>
        </authorList>
    </citation>
    <scope>NUCLEOTIDE SEQUENCE [LARGE SCALE GENOMIC DNA]</scope>
</reference>
<dbReference type="Gene3D" id="1.25.40.10">
    <property type="entry name" value="Tetratricopeptide repeat domain"/>
    <property type="match status" value="4"/>
</dbReference>
<dbReference type="PROSITE" id="PS00922">
    <property type="entry name" value="TRANSGLYCOSYLASE"/>
    <property type="match status" value="1"/>
</dbReference>
<dbReference type="PANTHER" id="PTHR37423:SF2">
    <property type="entry name" value="MEMBRANE-BOUND LYTIC MUREIN TRANSGLYCOSYLASE C"/>
    <property type="match status" value="1"/>
</dbReference>
<dbReference type="EMBL" id="DF820469">
    <property type="protein sequence ID" value="GAK59050.1"/>
    <property type="molecule type" value="Genomic_DNA"/>
</dbReference>
<dbReference type="InterPro" id="IPR008258">
    <property type="entry name" value="Transglycosylase_SLT_dom_1"/>
</dbReference>
<feature type="domain" description="Transglycosylase SLT" evidence="3">
    <location>
        <begin position="588"/>
        <end position="692"/>
    </location>
</feature>
<keyword evidence="2" id="KW-0732">Signal</keyword>
<dbReference type="Pfam" id="PF13174">
    <property type="entry name" value="TPR_6"/>
    <property type="match status" value="2"/>
</dbReference>
<dbReference type="SUPFAM" id="SSF53955">
    <property type="entry name" value="Lysozyme-like"/>
    <property type="match status" value="1"/>
</dbReference>
<dbReference type="InterPro" id="IPR023346">
    <property type="entry name" value="Lysozyme-like_dom_sf"/>
</dbReference>
<dbReference type="SMART" id="SM00028">
    <property type="entry name" value="TPR"/>
    <property type="match status" value="4"/>
</dbReference>
<dbReference type="CDD" id="cd13401">
    <property type="entry name" value="Slt70-like"/>
    <property type="match status" value="1"/>
</dbReference>
<evidence type="ECO:0000256" key="1">
    <source>
        <dbReference type="ARBA" id="ARBA00007734"/>
    </source>
</evidence>
<accession>A0A081C395</accession>
<dbReference type="Proteomes" id="UP000030661">
    <property type="component" value="Unassembled WGS sequence"/>
</dbReference>
<evidence type="ECO:0000313" key="6">
    <source>
        <dbReference type="Proteomes" id="UP000030661"/>
    </source>
</evidence>
<dbReference type="InterPro" id="IPR000189">
    <property type="entry name" value="Transglyc_AS"/>
</dbReference>
<protein>
    <submittedName>
        <fullName evidence="5">Lytic transglycosylase domain protein</fullName>
    </submittedName>
</protein>
<dbReference type="SUPFAM" id="SSF48452">
    <property type="entry name" value="TPR-like"/>
    <property type="match status" value="3"/>
</dbReference>
<dbReference type="Pfam" id="PF13432">
    <property type="entry name" value="TPR_16"/>
    <property type="match status" value="1"/>
</dbReference>